<sequence>MVASASQGSFVGSSSSEFQICDEEWRWRCGAAKLWQVCGGGVTLLQVKVAARFMVSASEGVDGVVQGRWWRSRSAFSAAMAFALVVTRLRCRDDEEDDGEKMEVLHRGGSAVFSGVVARHFGGSDSTGPSGAPTLSSHLPRAENLIISPRRVALAYAKLSGGCLWVLREISLRRAGVA</sequence>
<dbReference type="EMBL" id="CP039354">
    <property type="protein sequence ID" value="QCE10318.1"/>
    <property type="molecule type" value="Genomic_DNA"/>
</dbReference>
<proteinExistence type="predicted"/>
<organism evidence="1 2">
    <name type="scientific">Vigna unguiculata</name>
    <name type="common">Cowpea</name>
    <dbReference type="NCBI Taxonomy" id="3917"/>
    <lineage>
        <taxon>Eukaryota</taxon>
        <taxon>Viridiplantae</taxon>
        <taxon>Streptophyta</taxon>
        <taxon>Embryophyta</taxon>
        <taxon>Tracheophyta</taxon>
        <taxon>Spermatophyta</taxon>
        <taxon>Magnoliopsida</taxon>
        <taxon>eudicotyledons</taxon>
        <taxon>Gunneridae</taxon>
        <taxon>Pentapetalae</taxon>
        <taxon>rosids</taxon>
        <taxon>fabids</taxon>
        <taxon>Fabales</taxon>
        <taxon>Fabaceae</taxon>
        <taxon>Papilionoideae</taxon>
        <taxon>50 kb inversion clade</taxon>
        <taxon>NPAAA clade</taxon>
        <taxon>indigoferoid/millettioid clade</taxon>
        <taxon>Phaseoleae</taxon>
        <taxon>Vigna</taxon>
    </lineage>
</organism>
<keyword evidence="2" id="KW-1185">Reference proteome</keyword>
<evidence type="ECO:0000313" key="2">
    <source>
        <dbReference type="Proteomes" id="UP000501690"/>
    </source>
</evidence>
<dbReference type="Proteomes" id="UP000501690">
    <property type="component" value="Linkage Group LG10"/>
</dbReference>
<gene>
    <name evidence="1" type="ORF">DEO72_LG10g1546</name>
</gene>
<accession>A0A4D6NAJ6</accession>
<evidence type="ECO:0000313" key="1">
    <source>
        <dbReference type="EMBL" id="QCE10318.1"/>
    </source>
</evidence>
<name>A0A4D6NAJ6_VIGUN</name>
<protein>
    <submittedName>
        <fullName evidence="1">Uncharacterized protein</fullName>
    </submittedName>
</protein>
<reference evidence="1 2" key="1">
    <citation type="submission" date="2019-04" db="EMBL/GenBank/DDBJ databases">
        <title>An improved genome assembly and genetic linkage map for asparagus bean, Vigna unguiculata ssp. sesquipedialis.</title>
        <authorList>
            <person name="Xia Q."/>
            <person name="Zhang R."/>
            <person name="Dong Y."/>
        </authorList>
    </citation>
    <scope>NUCLEOTIDE SEQUENCE [LARGE SCALE GENOMIC DNA]</scope>
    <source>
        <tissue evidence="1">Leaf</tissue>
    </source>
</reference>
<dbReference type="AlphaFoldDB" id="A0A4D6NAJ6"/>